<accession>A0ABN0R8G7</accession>
<evidence type="ECO:0000313" key="1">
    <source>
        <dbReference type="EMBL" id="EUA93410.1"/>
    </source>
</evidence>
<name>A0ABN0R8G7_MYCUL</name>
<gene>
    <name evidence="1" type="ORF">I551_0159</name>
</gene>
<sequence>MVTRHVRNHALESSPAGRRRIALPSYLGYGSEQHKTRWRPLAATGDIAC</sequence>
<evidence type="ECO:0000313" key="2">
    <source>
        <dbReference type="Proteomes" id="UP000020681"/>
    </source>
</evidence>
<dbReference type="EMBL" id="JAOL01000062">
    <property type="protein sequence ID" value="EUA93410.1"/>
    <property type="molecule type" value="Genomic_DNA"/>
</dbReference>
<proteinExistence type="predicted"/>
<reference evidence="1 2" key="1">
    <citation type="submission" date="2014-01" db="EMBL/GenBank/DDBJ databases">
        <authorList>
            <person name="Dobos K."/>
            <person name="Lenaerts A."/>
            <person name="Ordway D."/>
            <person name="DeGroote M.A."/>
            <person name="Parker T."/>
            <person name="Sizemore C."/>
            <person name="Tallon L.J."/>
            <person name="Sadzewicz L.K."/>
            <person name="Sengamalay N."/>
            <person name="Fraser C.M."/>
            <person name="Hine E."/>
            <person name="Shefchek K.A."/>
            <person name="Das S.P."/>
            <person name="Tettelin H."/>
        </authorList>
    </citation>
    <scope>NUCLEOTIDE SEQUENCE [LARGE SCALE GENOMIC DNA]</scope>
    <source>
        <strain evidence="1 2">Harvey</strain>
    </source>
</reference>
<keyword evidence="2" id="KW-1185">Reference proteome</keyword>
<dbReference type="Proteomes" id="UP000020681">
    <property type="component" value="Unassembled WGS sequence"/>
</dbReference>
<organism evidence="1 2">
    <name type="scientific">Mycobacterium ulcerans str. Harvey</name>
    <dbReference type="NCBI Taxonomy" id="1299332"/>
    <lineage>
        <taxon>Bacteria</taxon>
        <taxon>Bacillati</taxon>
        <taxon>Actinomycetota</taxon>
        <taxon>Actinomycetes</taxon>
        <taxon>Mycobacteriales</taxon>
        <taxon>Mycobacteriaceae</taxon>
        <taxon>Mycobacterium</taxon>
        <taxon>Mycobacterium ulcerans group</taxon>
    </lineage>
</organism>
<protein>
    <submittedName>
        <fullName evidence="1">Uncharacterized protein</fullName>
    </submittedName>
</protein>
<comment type="caution">
    <text evidence="1">The sequence shown here is derived from an EMBL/GenBank/DDBJ whole genome shotgun (WGS) entry which is preliminary data.</text>
</comment>